<dbReference type="Pfam" id="PF00535">
    <property type="entry name" value="Glycos_transf_2"/>
    <property type="match status" value="1"/>
</dbReference>
<dbReference type="OrthoDB" id="9802649at2"/>
<dbReference type="EMBL" id="CP001965">
    <property type="protein sequence ID" value="ADE10850.1"/>
    <property type="molecule type" value="Genomic_DNA"/>
</dbReference>
<proteinExistence type="predicted"/>
<organism evidence="2 3">
    <name type="scientific">Sideroxydans lithotrophicus (strain ES-1)</name>
    <dbReference type="NCBI Taxonomy" id="580332"/>
    <lineage>
        <taxon>Bacteria</taxon>
        <taxon>Pseudomonadati</taxon>
        <taxon>Pseudomonadota</taxon>
        <taxon>Betaproteobacteria</taxon>
        <taxon>Nitrosomonadales</taxon>
        <taxon>Gallionellaceae</taxon>
        <taxon>Sideroxydans</taxon>
    </lineage>
</organism>
<name>D5CN14_SIDLE</name>
<keyword evidence="2" id="KW-0808">Transferase</keyword>
<protein>
    <submittedName>
        <fullName evidence="2">Glycosyl transferase family 2</fullName>
    </submittedName>
</protein>
<dbReference type="PANTHER" id="PTHR22916:SF3">
    <property type="entry name" value="UDP-GLCNAC:BETAGAL BETA-1,3-N-ACETYLGLUCOSAMINYLTRANSFERASE-LIKE PROTEIN 1"/>
    <property type="match status" value="1"/>
</dbReference>
<dbReference type="InterPro" id="IPR011990">
    <property type="entry name" value="TPR-like_helical_dom_sf"/>
</dbReference>
<feature type="domain" description="Glycosyltransferase 2-like" evidence="1">
    <location>
        <begin position="5"/>
        <end position="167"/>
    </location>
</feature>
<dbReference type="GO" id="GO:0016758">
    <property type="term" value="F:hexosyltransferase activity"/>
    <property type="evidence" value="ECO:0007669"/>
    <property type="project" value="UniProtKB-ARBA"/>
</dbReference>
<evidence type="ECO:0000313" key="2">
    <source>
        <dbReference type="EMBL" id="ADE10850.1"/>
    </source>
</evidence>
<accession>D5CN14</accession>
<dbReference type="AlphaFoldDB" id="D5CN14"/>
<dbReference type="HOGENOM" id="CLU_350506_0_0_4"/>
<dbReference type="Gene3D" id="1.25.40.10">
    <property type="entry name" value="Tetratricopeptide repeat domain"/>
    <property type="match status" value="1"/>
</dbReference>
<dbReference type="InterPro" id="IPR001173">
    <property type="entry name" value="Glyco_trans_2-like"/>
</dbReference>
<dbReference type="Gene3D" id="3.90.550.10">
    <property type="entry name" value="Spore Coat Polysaccharide Biosynthesis Protein SpsA, Chain A"/>
    <property type="match status" value="1"/>
</dbReference>
<dbReference type="RefSeq" id="WP_013028749.1">
    <property type="nucleotide sequence ID" value="NC_013959.1"/>
</dbReference>
<dbReference type="PANTHER" id="PTHR22916">
    <property type="entry name" value="GLYCOSYLTRANSFERASE"/>
    <property type="match status" value="1"/>
</dbReference>
<dbReference type="CAZy" id="GT2">
    <property type="family name" value="Glycosyltransferase Family 2"/>
</dbReference>
<dbReference type="SUPFAM" id="SSF48452">
    <property type="entry name" value="TPR-like"/>
    <property type="match status" value="1"/>
</dbReference>
<sequence>MPKVSIILSSYNHAKFVRESIENTLNQTFADFELIIWDDGSSDNSWELIKQYSDPRIKAYRNEKNVGGVFGVNKAISEIATGEYIAIHHSDDVWEPDKLQKQVDCLAANPQIGAVFTNTQPIDERGQPLADQSHFYYNIFNQPNRSRQEWLRQFFFRGNALCHPSILIRKQCYEDCGLYLDALAQLTDFDMWVRLCLKYEIHVLPERLVRFRVRDAEMNASGNRPEVRIRDRSEYLHVLKHFLRISTFEELVAIFPEVEQYRRQNGCVPQFVFAVAALGDAAMLWAKLLGIDTLFDLLADPDTKERIKSLYQFDYRDFTALTGKHDLFCLETVMNQRTELTERDVVIAKQTEQIAQLARSARTGSPAVRQAASRTNANKVEMPADRSAYEKAARLLEAGQVAEGKALLEALAEKGSSCWDVYNDLGVQYFNEGDLARASVCFEHGLALEGNAGTTARNYASMRLAAGDVDGALATWGGILHEQPQDGAVLEIVREVLSNINPISPSAWQRLVSDIAKGRDEIDENSGCSTVGPEKEIRIFQIFYDANTRSLVDPSFIPLDNIENARPDWCEYWSIRKVLLSQSFSDDTYLGFFSPRFFEKTAMSGSQVLEFVRNSSADVISFSPYFDQGALHPSPFYHGESHHPGLLKTTQNVLTLLNVNLDLNALICDQTTTIFSNYFVARYSFWKKWFAYAEKIFNVCEGPDCELKHSLVDLTQHRNSSSYAMKVFILERLVTIVMAEQRIRSEVAIDIRKAPLSFPQSRAILDKLMVCDALKSQFLQTGLPPFIETYVLYRNKLLEAKLT</sequence>
<dbReference type="eggNOG" id="COG5010">
    <property type="taxonomic scope" value="Bacteria"/>
</dbReference>
<dbReference type="KEGG" id="slt:Slit_0610"/>
<evidence type="ECO:0000313" key="3">
    <source>
        <dbReference type="Proteomes" id="UP000001625"/>
    </source>
</evidence>
<dbReference type="Proteomes" id="UP000001625">
    <property type="component" value="Chromosome"/>
</dbReference>
<dbReference type="eggNOG" id="COG1216">
    <property type="taxonomic scope" value="Bacteria"/>
</dbReference>
<dbReference type="InterPro" id="IPR029044">
    <property type="entry name" value="Nucleotide-diphossugar_trans"/>
</dbReference>
<evidence type="ECO:0000259" key="1">
    <source>
        <dbReference type="Pfam" id="PF00535"/>
    </source>
</evidence>
<gene>
    <name evidence="2" type="ordered locus">Slit_0610</name>
</gene>
<keyword evidence="3" id="KW-1185">Reference proteome</keyword>
<dbReference type="STRING" id="580332.Slit_0610"/>
<dbReference type="SUPFAM" id="SSF53448">
    <property type="entry name" value="Nucleotide-diphospho-sugar transferases"/>
    <property type="match status" value="1"/>
</dbReference>
<reference evidence="2 3" key="1">
    <citation type="submission" date="2010-03" db="EMBL/GenBank/DDBJ databases">
        <title>Complete sequence of Sideroxydans lithotrophicus ES-1.</title>
        <authorList>
            <consortium name="US DOE Joint Genome Institute"/>
            <person name="Lucas S."/>
            <person name="Copeland A."/>
            <person name="Lapidus A."/>
            <person name="Cheng J.-F."/>
            <person name="Bruce D."/>
            <person name="Goodwin L."/>
            <person name="Pitluck S."/>
            <person name="Munk A.C."/>
            <person name="Detter J.C."/>
            <person name="Han C."/>
            <person name="Tapia R."/>
            <person name="Larimer F."/>
            <person name="Land M."/>
            <person name="Hauser L."/>
            <person name="Kyrpides N."/>
            <person name="Ivanova N."/>
            <person name="Emerson D."/>
            <person name="Woyke T."/>
        </authorList>
    </citation>
    <scope>NUCLEOTIDE SEQUENCE [LARGE SCALE GENOMIC DNA]</scope>
    <source>
        <strain evidence="2 3">ES-1</strain>
    </source>
</reference>